<feature type="domain" description="VTT" evidence="7">
    <location>
        <begin position="26"/>
        <end position="143"/>
    </location>
</feature>
<feature type="transmembrane region" description="Helical" evidence="6">
    <location>
        <begin position="91"/>
        <end position="114"/>
    </location>
</feature>
<evidence type="ECO:0000256" key="3">
    <source>
        <dbReference type="ARBA" id="ARBA00022692"/>
    </source>
</evidence>
<evidence type="ECO:0000256" key="2">
    <source>
        <dbReference type="ARBA" id="ARBA00022475"/>
    </source>
</evidence>
<feature type="transmembrane region" description="Helical" evidence="6">
    <location>
        <begin position="39"/>
        <end position="63"/>
    </location>
</feature>
<keyword evidence="4 6" id="KW-1133">Transmembrane helix</keyword>
<feature type="transmembrane region" description="Helical" evidence="6">
    <location>
        <begin position="152"/>
        <end position="170"/>
    </location>
</feature>
<proteinExistence type="inferred from homology"/>
<name>A0ABT8MLU9_9BACL</name>
<dbReference type="InterPro" id="IPR032816">
    <property type="entry name" value="VTT_dom"/>
</dbReference>
<dbReference type="PANTHER" id="PTHR12677:SF55">
    <property type="entry name" value="UNDECAPRENYL PHOSPHATE TRANSPORTER SAOUHSC_00901-RELATED"/>
    <property type="match status" value="1"/>
</dbReference>
<dbReference type="Pfam" id="PF09335">
    <property type="entry name" value="VTT_dom"/>
    <property type="match status" value="1"/>
</dbReference>
<comment type="caution">
    <text evidence="8">The sequence shown here is derived from an EMBL/GenBank/DDBJ whole genome shotgun (WGS) entry which is preliminary data.</text>
</comment>
<keyword evidence="2 6" id="KW-1003">Cell membrane</keyword>
<comment type="subcellular location">
    <subcellularLocation>
        <location evidence="1 6">Cell membrane</location>
        <topology evidence="1 6">Multi-pass membrane protein</topology>
    </subcellularLocation>
</comment>
<evidence type="ECO:0000256" key="6">
    <source>
        <dbReference type="RuleBase" id="RU366058"/>
    </source>
</evidence>
<dbReference type="PANTHER" id="PTHR12677">
    <property type="entry name" value="GOLGI APPARATUS MEMBRANE PROTEIN TVP38-RELATED"/>
    <property type="match status" value="1"/>
</dbReference>
<evidence type="ECO:0000256" key="4">
    <source>
        <dbReference type="ARBA" id="ARBA00022989"/>
    </source>
</evidence>
<evidence type="ECO:0000313" key="8">
    <source>
        <dbReference type="EMBL" id="MDN7225858.1"/>
    </source>
</evidence>
<evidence type="ECO:0000256" key="1">
    <source>
        <dbReference type="ARBA" id="ARBA00004651"/>
    </source>
</evidence>
<dbReference type="RefSeq" id="WP_301725200.1">
    <property type="nucleotide sequence ID" value="NZ_JAUJWW010000001.1"/>
</dbReference>
<feature type="transmembrane region" description="Helical" evidence="6">
    <location>
        <begin position="121"/>
        <end position="146"/>
    </location>
</feature>
<dbReference type="InterPro" id="IPR015414">
    <property type="entry name" value="TMEM64"/>
</dbReference>
<dbReference type="EMBL" id="JAUJWW010000001">
    <property type="protein sequence ID" value="MDN7225858.1"/>
    <property type="molecule type" value="Genomic_DNA"/>
</dbReference>
<evidence type="ECO:0000256" key="5">
    <source>
        <dbReference type="ARBA" id="ARBA00023136"/>
    </source>
</evidence>
<evidence type="ECO:0000259" key="7">
    <source>
        <dbReference type="Pfam" id="PF09335"/>
    </source>
</evidence>
<feature type="transmembrane region" description="Helical" evidence="6">
    <location>
        <begin position="6"/>
        <end position="32"/>
    </location>
</feature>
<gene>
    <name evidence="8" type="ORF">QWY15_01010</name>
</gene>
<protein>
    <recommendedName>
        <fullName evidence="6">TVP38/TMEM64 family membrane protein</fullName>
    </recommendedName>
</protein>
<reference evidence="8 9" key="1">
    <citation type="submission" date="2023-06" db="EMBL/GenBank/DDBJ databases">
        <title>Novel species in genus Planococcus.</title>
        <authorList>
            <person name="Ning S."/>
        </authorList>
    </citation>
    <scope>NUCLEOTIDE SEQUENCE [LARGE SCALE GENOMIC DNA]</scope>
    <source>
        <strain evidence="8 9">N064</strain>
    </source>
</reference>
<keyword evidence="3 6" id="KW-0812">Transmembrane</keyword>
<keyword evidence="5 6" id="KW-0472">Membrane</keyword>
<evidence type="ECO:0000313" key="9">
    <source>
        <dbReference type="Proteomes" id="UP001172054"/>
    </source>
</evidence>
<keyword evidence="9" id="KW-1185">Reference proteome</keyword>
<comment type="similarity">
    <text evidence="6">Belongs to the TVP38/TMEM64 family.</text>
</comment>
<accession>A0ABT8MLU9</accession>
<sequence>MDINDISLEFIALLLLNLAAGALGFVPSFLLTGLNISSFGVATGTVLSLTGEIFGAVLGFYLYRFGFSKVQPSWKKSRFWNYMHKQPAATVFWGILLFRLLPFIPSGLVTAGAALTTINGLLFFIASSLGKIPAVFLEAAIVYGIIETVPAVVQYTVGIAVCLTALFVWLRKRKATGNGLRQ</sequence>
<organism evidence="8 9">
    <name type="scientific">Planococcus liqunii</name>
    <dbReference type="NCBI Taxonomy" id="3058394"/>
    <lineage>
        <taxon>Bacteria</taxon>
        <taxon>Bacillati</taxon>
        <taxon>Bacillota</taxon>
        <taxon>Bacilli</taxon>
        <taxon>Bacillales</taxon>
        <taxon>Caryophanaceae</taxon>
        <taxon>Planococcus</taxon>
    </lineage>
</organism>
<dbReference type="Proteomes" id="UP001172054">
    <property type="component" value="Unassembled WGS sequence"/>
</dbReference>